<reference evidence="3 4" key="1">
    <citation type="submission" date="2019-09" db="EMBL/GenBank/DDBJ databases">
        <authorList>
            <person name="Chandra G."/>
            <person name="Truman W A."/>
        </authorList>
    </citation>
    <scope>NUCLEOTIDE SEQUENCE [LARGE SCALE GENOMIC DNA]</scope>
    <source>
        <strain evidence="3">PS655</strain>
    </source>
</reference>
<evidence type="ECO:0000313" key="3">
    <source>
        <dbReference type="EMBL" id="VVN19189.1"/>
    </source>
</evidence>
<gene>
    <name evidence="3" type="ORF">PS655_04257</name>
</gene>
<accession>A0A5E6VWM5</accession>
<dbReference type="Proteomes" id="UP000327167">
    <property type="component" value="Unassembled WGS sequence"/>
</dbReference>
<name>A0A5E6VWM5_PSEFL</name>
<feature type="compositionally biased region" description="Pro residues" evidence="2">
    <location>
        <begin position="20"/>
        <end position="29"/>
    </location>
</feature>
<evidence type="ECO:0000256" key="2">
    <source>
        <dbReference type="SAM" id="MobiDB-lite"/>
    </source>
</evidence>
<feature type="region of interest" description="Disordered" evidence="2">
    <location>
        <begin position="15"/>
        <end position="35"/>
    </location>
</feature>
<protein>
    <submittedName>
        <fullName evidence="3">Uncharacterized protein</fullName>
    </submittedName>
</protein>
<organism evidence="3 4">
    <name type="scientific">Pseudomonas fluorescens</name>
    <dbReference type="NCBI Taxonomy" id="294"/>
    <lineage>
        <taxon>Bacteria</taxon>
        <taxon>Pseudomonadati</taxon>
        <taxon>Pseudomonadota</taxon>
        <taxon>Gammaproteobacteria</taxon>
        <taxon>Pseudomonadales</taxon>
        <taxon>Pseudomonadaceae</taxon>
        <taxon>Pseudomonas</taxon>
    </lineage>
</organism>
<evidence type="ECO:0000256" key="1">
    <source>
        <dbReference type="SAM" id="Coils"/>
    </source>
</evidence>
<evidence type="ECO:0000313" key="4">
    <source>
        <dbReference type="Proteomes" id="UP000327167"/>
    </source>
</evidence>
<feature type="coiled-coil region" evidence="1">
    <location>
        <begin position="641"/>
        <end position="703"/>
    </location>
</feature>
<dbReference type="RefSeq" id="WP_150651767.1">
    <property type="nucleotide sequence ID" value="NZ_CABVHJ010000015.1"/>
</dbReference>
<sequence>MSPKLPVRRIVTVDVHSRPGDPPTVPAPRPDLRTGAMPVRIDYTPGKTPAPLDLNAITPVPPVMVSQIPPTAASPRTVKLPLEHYRIIEAIPLPAPDAEGFRTFKGRRYVDVSNAGVVLVARDPQSGLYRARLPSERSPSGPTLMRDPVGKLWHPLEEFEPVTFALSATRLQAFATGLDLRAALPTQDHLHRYDNKLYVVIGDLSYQVLHDLDASSPAMTVMRIVRPDDPVAADTDNVYVASRPGRSEPIVFDVLDGWMGTLVGGVAGIRRKPRRMGAVEAADVMFELQTLDLQFDQAIATGERMHGLWRAMKGTEHERTLLARLAEHHQQELALLDNAIQLHIEHKELVVAAKGRNDYRDKMIMLKKGQLLTYNQLMIASDSLKLLDGPIFGGPPSEHPAVAAHLSSKLAILKKRQAIADELTTQWHLSPEALHDTAFDPIELHDHVAFWVYAKSRLLIDERATIDVNNANARYLAYSFGQVTFAFRALDSIPAQARICVLSDLLDQTAAINVSYQHLPLPPGAEHASARGKIIEAIQAFEITLEQHLQRYHHEQEKTSALPPHEQPIDFDFIPAQQLNQPSATPRKMFRSKQHGVYKIRVGRSRRTDAGEELIDVINPHDPTDALHTYEHREGEWRRQVARQEKNLATLTDQANTLLEQSALHLNTARRDERAKGNANSIVEFLTERADHLADLARQLELAPNPGNRDIAPLMQRLNHDSRRLLDEGEDIRVRLYKDPTYLSVDRVAFLINHGHLSVSQTQSRVQLGKGNKKDFLDVYSLNDKQTDEPLWYAHFHYGEKDTPALDFMQRRGHLKTREQNRLGTSSQRRDEQAGRAHVRIWREDIDLSTAQKIFQLAA</sequence>
<dbReference type="EMBL" id="CABVHJ010000015">
    <property type="protein sequence ID" value="VVN19189.1"/>
    <property type="molecule type" value="Genomic_DNA"/>
</dbReference>
<dbReference type="AlphaFoldDB" id="A0A5E6VWM5"/>
<keyword evidence="1" id="KW-0175">Coiled coil</keyword>
<proteinExistence type="predicted"/>